<evidence type="ECO:0000313" key="7">
    <source>
        <dbReference type="EMBL" id="VCU71624.1"/>
    </source>
</evidence>
<comment type="similarity">
    <text evidence="1 4">Belongs to the D-isomer specific 2-hydroxyacid dehydrogenase family.</text>
</comment>
<reference evidence="7 8" key="1">
    <citation type="submission" date="2018-10" db="EMBL/GenBank/DDBJ databases">
        <authorList>
            <person name="Criscuolo A."/>
        </authorList>
    </citation>
    <scope>NUCLEOTIDE SEQUENCE [LARGE SCALE GENOMIC DNA]</scope>
    <source>
        <strain evidence="7">DnA1</strain>
    </source>
</reference>
<evidence type="ECO:0000259" key="6">
    <source>
        <dbReference type="Pfam" id="PF02826"/>
    </source>
</evidence>
<dbReference type="CDD" id="cd12169">
    <property type="entry name" value="PGDH_like_1"/>
    <property type="match status" value="1"/>
</dbReference>
<dbReference type="Gene3D" id="3.40.50.720">
    <property type="entry name" value="NAD(P)-binding Rossmann-like Domain"/>
    <property type="match status" value="2"/>
</dbReference>
<evidence type="ECO:0000256" key="4">
    <source>
        <dbReference type="RuleBase" id="RU003719"/>
    </source>
</evidence>
<evidence type="ECO:0000256" key="1">
    <source>
        <dbReference type="ARBA" id="ARBA00005854"/>
    </source>
</evidence>
<dbReference type="PANTHER" id="PTHR42789:SF1">
    <property type="entry name" value="D-ISOMER SPECIFIC 2-HYDROXYACID DEHYDROGENASE FAMILY PROTEIN (AFU_ORTHOLOGUE AFUA_6G10090)"/>
    <property type="match status" value="1"/>
</dbReference>
<accession>A0A3P4B5N8</accession>
<feature type="domain" description="D-isomer specific 2-hydroxyacid dehydrogenase catalytic" evidence="5">
    <location>
        <begin position="15"/>
        <end position="318"/>
    </location>
</feature>
<dbReference type="Pfam" id="PF02826">
    <property type="entry name" value="2-Hacid_dh_C"/>
    <property type="match status" value="1"/>
</dbReference>
<keyword evidence="3" id="KW-0520">NAD</keyword>
<dbReference type="AlphaFoldDB" id="A0A3P4B5N8"/>
<sequence length="326" mass="35004">MKIVVLDDYQDEVRTLDCASLLAGDELTVYNDTVRDADELVRRLAGAEAVVLIRDRTTLDRALIERLPALRLVSCVCRPGSYVDIAACTEHGIAVADGGPGYSPATVEQTWALILSSMRKLGLEERQLRAGRWQTSLGIGCLAGRTLGIYGYGRLGKMVADIGPAFGMRVLVSGTGNSIAKAAADGYDTAPDKAALFREADVLSIHLRLNEATRGIVTLDDLLSMKRDALFVNPSRAELVAPGALVEALKQGRPGYAAVDVYEEEPVLGASHPLLAFDNAVCAPHLGFADRDSYERYFSITFGNIKAYAAGDTTNIVNPEACGRAR</sequence>
<dbReference type="PANTHER" id="PTHR42789">
    <property type="entry name" value="D-ISOMER SPECIFIC 2-HYDROXYACID DEHYDROGENASE FAMILY PROTEIN (AFU_ORTHOLOGUE AFUA_6G10090)"/>
    <property type="match status" value="1"/>
</dbReference>
<dbReference type="InterPro" id="IPR036291">
    <property type="entry name" value="NAD(P)-bd_dom_sf"/>
</dbReference>
<evidence type="ECO:0000256" key="2">
    <source>
        <dbReference type="ARBA" id="ARBA00023002"/>
    </source>
</evidence>
<proteinExistence type="inferred from homology"/>
<dbReference type="Pfam" id="PF00389">
    <property type="entry name" value="2-Hacid_dh"/>
    <property type="match status" value="1"/>
</dbReference>
<dbReference type="InterPro" id="IPR006140">
    <property type="entry name" value="D-isomer_DH_NAD-bd"/>
</dbReference>
<dbReference type="GO" id="GO:0051287">
    <property type="term" value="F:NAD binding"/>
    <property type="evidence" value="ECO:0007669"/>
    <property type="project" value="InterPro"/>
</dbReference>
<dbReference type="Proteomes" id="UP000277294">
    <property type="component" value="Unassembled WGS sequence"/>
</dbReference>
<keyword evidence="2 4" id="KW-0560">Oxidoreductase</keyword>
<keyword evidence="8" id="KW-1185">Reference proteome</keyword>
<dbReference type="InterPro" id="IPR006139">
    <property type="entry name" value="D-isomer_2_OHA_DH_cat_dom"/>
</dbReference>
<organism evidence="7 8">
    <name type="scientific">Pigmentiphaga humi</name>
    <dbReference type="NCBI Taxonomy" id="2478468"/>
    <lineage>
        <taxon>Bacteria</taxon>
        <taxon>Pseudomonadati</taxon>
        <taxon>Pseudomonadota</taxon>
        <taxon>Betaproteobacteria</taxon>
        <taxon>Burkholderiales</taxon>
        <taxon>Alcaligenaceae</taxon>
        <taxon>Pigmentiphaga</taxon>
    </lineage>
</organism>
<dbReference type="EC" id="1.1.1.29" evidence="7"/>
<dbReference type="SUPFAM" id="SSF52283">
    <property type="entry name" value="Formate/glycerate dehydrogenase catalytic domain-like"/>
    <property type="match status" value="1"/>
</dbReference>
<evidence type="ECO:0000256" key="3">
    <source>
        <dbReference type="ARBA" id="ARBA00023027"/>
    </source>
</evidence>
<dbReference type="GO" id="GO:0008465">
    <property type="term" value="F:hydroxypyruvate reductase (NADH) activity"/>
    <property type="evidence" value="ECO:0007669"/>
    <property type="project" value="UniProtKB-EC"/>
</dbReference>
<evidence type="ECO:0000313" key="8">
    <source>
        <dbReference type="Proteomes" id="UP000277294"/>
    </source>
</evidence>
<dbReference type="SUPFAM" id="SSF51735">
    <property type="entry name" value="NAD(P)-binding Rossmann-fold domains"/>
    <property type="match status" value="1"/>
</dbReference>
<dbReference type="InterPro" id="IPR050857">
    <property type="entry name" value="D-2-hydroxyacid_DH"/>
</dbReference>
<name>A0A3P4B5N8_9BURK</name>
<feature type="domain" description="D-isomer specific 2-hydroxyacid dehydrogenase NAD-binding" evidence="6">
    <location>
        <begin position="112"/>
        <end position="287"/>
    </location>
</feature>
<dbReference type="EMBL" id="UWPJ01000028">
    <property type="protein sequence ID" value="VCU71624.1"/>
    <property type="molecule type" value="Genomic_DNA"/>
</dbReference>
<gene>
    <name evidence="7" type="primary">hprA_3</name>
    <name evidence="7" type="ORF">PIGHUM_03710</name>
</gene>
<dbReference type="OrthoDB" id="9805416at2"/>
<dbReference type="RefSeq" id="WP_124081224.1">
    <property type="nucleotide sequence ID" value="NZ_UWPJ01000028.1"/>
</dbReference>
<evidence type="ECO:0000259" key="5">
    <source>
        <dbReference type="Pfam" id="PF00389"/>
    </source>
</evidence>
<protein>
    <submittedName>
        <fullName evidence="7">Glycerate dehydrogenase</fullName>
        <ecNumber evidence="7">1.1.1.29</ecNumber>
    </submittedName>
</protein>